<evidence type="ECO:0000313" key="3">
    <source>
        <dbReference type="EMBL" id="SHH18494.1"/>
    </source>
</evidence>
<proteinExistence type="predicted"/>
<name>A0A1M5QWG6_9RHOB</name>
<protein>
    <recommendedName>
        <fullName evidence="2">Glycosyltransferase 2-like domain-containing protein</fullName>
    </recommendedName>
</protein>
<feature type="domain" description="Glycosyltransferase 2-like" evidence="2">
    <location>
        <begin position="13"/>
        <end position="126"/>
    </location>
</feature>
<dbReference type="STRING" id="1508389.SAMN05444003_2364"/>
<gene>
    <name evidence="3" type="ORF">SAMN05444003_2364</name>
</gene>
<accession>A0A1M5QWG6</accession>
<dbReference type="InterPro" id="IPR029044">
    <property type="entry name" value="Nucleotide-diphossugar_trans"/>
</dbReference>
<dbReference type="OrthoDB" id="9771846at2"/>
<keyword evidence="1" id="KW-1133">Transmembrane helix</keyword>
<dbReference type="PANTHER" id="PTHR43179:SF7">
    <property type="entry name" value="RHAMNOSYLTRANSFERASE WBBL"/>
    <property type="match status" value="1"/>
</dbReference>
<sequence>MGKKLRFKCVVSIINFRTGPMTIDCVRSVLSDIGDLDIHIVVVDNASGDGSDKEIEDWIASQQHNIPVTLVRSTDNSGFSGGHNLGMSVFDADYFLILNSDALLRPGFFKAILPVVDESEKVGLFAPQIIDQEGTPETSCFRFASPQSEFIRSACTGFVTRVLKSHEVALGPYPDSREIEWASFACILLKAQMVEEIGFMDQGYFLYFEDSEYALRAQRNGWGIEQVVDAKAVHFRGGSGPVKSLAKAKKRLPPYYYASRTRFFYQRYGAFGLLLANLAYILGRFVAQFRRLVGKPVYKMAQSEIKDIWLNFFDPLGPHPRSWSK</sequence>
<organism evidence="3 4">
    <name type="scientific">Cognatiyoonia sediminum</name>
    <dbReference type="NCBI Taxonomy" id="1508389"/>
    <lineage>
        <taxon>Bacteria</taxon>
        <taxon>Pseudomonadati</taxon>
        <taxon>Pseudomonadota</taxon>
        <taxon>Alphaproteobacteria</taxon>
        <taxon>Rhodobacterales</taxon>
        <taxon>Paracoccaceae</taxon>
        <taxon>Cognatiyoonia</taxon>
    </lineage>
</organism>
<dbReference type="AlphaFoldDB" id="A0A1M5QWG6"/>
<dbReference type="Gene3D" id="3.90.550.10">
    <property type="entry name" value="Spore Coat Polysaccharide Biosynthesis Protein SpsA, Chain A"/>
    <property type="match status" value="1"/>
</dbReference>
<dbReference type="InterPro" id="IPR001173">
    <property type="entry name" value="Glyco_trans_2-like"/>
</dbReference>
<evidence type="ECO:0000256" key="1">
    <source>
        <dbReference type="SAM" id="Phobius"/>
    </source>
</evidence>
<feature type="transmembrane region" description="Helical" evidence="1">
    <location>
        <begin position="268"/>
        <end position="287"/>
    </location>
</feature>
<dbReference type="PANTHER" id="PTHR43179">
    <property type="entry name" value="RHAMNOSYLTRANSFERASE WBBL"/>
    <property type="match status" value="1"/>
</dbReference>
<reference evidence="3 4" key="1">
    <citation type="submission" date="2016-11" db="EMBL/GenBank/DDBJ databases">
        <authorList>
            <person name="Jaros S."/>
            <person name="Januszkiewicz K."/>
            <person name="Wedrychowicz H."/>
        </authorList>
    </citation>
    <scope>NUCLEOTIDE SEQUENCE [LARGE SCALE GENOMIC DNA]</scope>
    <source>
        <strain evidence="3 4">DSM 28715</strain>
    </source>
</reference>
<dbReference type="Proteomes" id="UP000184074">
    <property type="component" value="Unassembled WGS sequence"/>
</dbReference>
<dbReference type="SUPFAM" id="SSF53448">
    <property type="entry name" value="Nucleotide-diphospho-sugar transferases"/>
    <property type="match status" value="1"/>
</dbReference>
<dbReference type="EMBL" id="FQXB01000003">
    <property type="protein sequence ID" value="SHH18494.1"/>
    <property type="molecule type" value="Genomic_DNA"/>
</dbReference>
<dbReference type="RefSeq" id="WP_072901306.1">
    <property type="nucleotide sequence ID" value="NZ_FQXB01000003.1"/>
</dbReference>
<evidence type="ECO:0000259" key="2">
    <source>
        <dbReference type="Pfam" id="PF00535"/>
    </source>
</evidence>
<keyword evidence="4" id="KW-1185">Reference proteome</keyword>
<keyword evidence="1" id="KW-0812">Transmembrane</keyword>
<dbReference type="Pfam" id="PF00535">
    <property type="entry name" value="Glycos_transf_2"/>
    <property type="match status" value="1"/>
</dbReference>
<evidence type="ECO:0000313" key="4">
    <source>
        <dbReference type="Proteomes" id="UP000184074"/>
    </source>
</evidence>
<keyword evidence="1" id="KW-0472">Membrane</keyword>